<name>A0A815UR89_9BILA</name>
<dbReference type="Proteomes" id="UP000663874">
    <property type="component" value="Unassembled WGS sequence"/>
</dbReference>
<evidence type="ECO:0000313" key="1">
    <source>
        <dbReference type="EMBL" id="CAF1519633.1"/>
    </source>
</evidence>
<evidence type="ECO:0000313" key="3">
    <source>
        <dbReference type="Proteomes" id="UP000663889"/>
    </source>
</evidence>
<reference evidence="1" key="1">
    <citation type="submission" date="2021-02" db="EMBL/GenBank/DDBJ databases">
        <authorList>
            <person name="Nowell W R."/>
        </authorList>
    </citation>
    <scope>NUCLEOTIDE SEQUENCE</scope>
</reference>
<proteinExistence type="predicted"/>
<accession>A0A815UR89</accession>
<protein>
    <submittedName>
        <fullName evidence="1">Uncharacterized protein</fullName>
    </submittedName>
</protein>
<comment type="caution">
    <text evidence="1">The sequence shown here is derived from an EMBL/GenBank/DDBJ whole genome shotgun (WGS) entry which is preliminary data.</text>
</comment>
<dbReference type="EMBL" id="CAJNOU010007153">
    <property type="protein sequence ID" value="CAF1519633.1"/>
    <property type="molecule type" value="Genomic_DNA"/>
</dbReference>
<sequence>MSQLEKLILSLYVHSRTSFIDGNQLDNDIISKIPYLHSFIFDIVTKDDIIDEEYLPTSDNVRRALIRKAYNVDCYIDYLSTESGRCHIYSLPFTMERIQEITKKFLPDGVFINVRKLCVNDSVRSIEYDFFVLISQAFPLLEDLTV</sequence>
<dbReference type="EMBL" id="CAJOBE010004648">
    <property type="protein sequence ID" value="CAF3941148.1"/>
    <property type="molecule type" value="Genomic_DNA"/>
</dbReference>
<dbReference type="AlphaFoldDB" id="A0A815UR89"/>
<organism evidence="1 3">
    <name type="scientific">Rotaria sordida</name>
    <dbReference type="NCBI Taxonomy" id="392033"/>
    <lineage>
        <taxon>Eukaryota</taxon>
        <taxon>Metazoa</taxon>
        <taxon>Spiralia</taxon>
        <taxon>Gnathifera</taxon>
        <taxon>Rotifera</taxon>
        <taxon>Eurotatoria</taxon>
        <taxon>Bdelloidea</taxon>
        <taxon>Philodinida</taxon>
        <taxon>Philodinidae</taxon>
        <taxon>Rotaria</taxon>
    </lineage>
</organism>
<dbReference type="Proteomes" id="UP000663889">
    <property type="component" value="Unassembled WGS sequence"/>
</dbReference>
<gene>
    <name evidence="2" type="ORF">FNK824_LOCUS22681</name>
    <name evidence="1" type="ORF">SEV965_LOCUS36962</name>
</gene>
<evidence type="ECO:0000313" key="2">
    <source>
        <dbReference type="EMBL" id="CAF3941148.1"/>
    </source>
</evidence>